<evidence type="ECO:0000313" key="3">
    <source>
        <dbReference type="Proteomes" id="UP000583929"/>
    </source>
</evidence>
<dbReference type="Pfam" id="PF00646">
    <property type="entry name" value="F-box"/>
    <property type="match status" value="1"/>
</dbReference>
<dbReference type="Gene3D" id="1.20.1280.50">
    <property type="match status" value="1"/>
</dbReference>
<organism evidence="2 3">
    <name type="scientific">Cannabis sativa</name>
    <name type="common">Hemp</name>
    <name type="synonym">Marijuana</name>
    <dbReference type="NCBI Taxonomy" id="3483"/>
    <lineage>
        <taxon>Eukaryota</taxon>
        <taxon>Viridiplantae</taxon>
        <taxon>Streptophyta</taxon>
        <taxon>Embryophyta</taxon>
        <taxon>Tracheophyta</taxon>
        <taxon>Spermatophyta</taxon>
        <taxon>Magnoliopsida</taxon>
        <taxon>eudicotyledons</taxon>
        <taxon>Gunneridae</taxon>
        <taxon>Pentapetalae</taxon>
        <taxon>rosids</taxon>
        <taxon>fabids</taxon>
        <taxon>Rosales</taxon>
        <taxon>Cannabaceae</taxon>
        <taxon>Cannabis</taxon>
    </lineage>
</organism>
<dbReference type="InterPro" id="IPR001810">
    <property type="entry name" value="F-box_dom"/>
</dbReference>
<dbReference type="Pfam" id="PF11543">
    <property type="entry name" value="UN_NPL4"/>
    <property type="match status" value="1"/>
</dbReference>
<feature type="domain" description="F-box" evidence="1">
    <location>
        <begin position="340"/>
        <end position="386"/>
    </location>
</feature>
<dbReference type="InterPro" id="IPR024682">
    <property type="entry name" value="Npl4_Ub-like_dom"/>
</dbReference>
<proteinExistence type="predicted"/>
<dbReference type="SMART" id="SM00256">
    <property type="entry name" value="FBOX"/>
    <property type="match status" value="1"/>
</dbReference>
<name>A0A7J6DP12_CANSA</name>
<accession>A0A7J6DP12</accession>
<evidence type="ECO:0000313" key="2">
    <source>
        <dbReference type="EMBL" id="KAF4347808.1"/>
    </source>
</evidence>
<dbReference type="Gene3D" id="3.40.1000.30">
    <property type="match status" value="1"/>
</dbReference>
<reference evidence="2 3" key="1">
    <citation type="journal article" date="2020" name="bioRxiv">
        <title>Sequence and annotation of 42 cannabis genomes reveals extensive copy number variation in cannabinoid synthesis and pathogen resistance genes.</title>
        <authorList>
            <person name="Mckernan K.J."/>
            <person name="Helbert Y."/>
            <person name="Kane L.T."/>
            <person name="Ebling H."/>
            <person name="Zhang L."/>
            <person name="Liu B."/>
            <person name="Eaton Z."/>
            <person name="Mclaughlin S."/>
            <person name="Kingan S."/>
            <person name="Baybayan P."/>
            <person name="Concepcion G."/>
            <person name="Jordan M."/>
            <person name="Riva A."/>
            <person name="Barbazuk W."/>
            <person name="Harkins T."/>
        </authorList>
    </citation>
    <scope>NUCLEOTIDE SEQUENCE [LARGE SCALE GENOMIC DNA]</scope>
    <source>
        <strain evidence="3">cv. Jamaican Lion 4</strain>
        <tissue evidence="2">Leaf</tissue>
    </source>
</reference>
<dbReference type="PANTHER" id="PTHR47602:SF2">
    <property type="entry name" value="F-BOX PROTEIN SKIP22"/>
    <property type="match status" value="1"/>
</dbReference>
<dbReference type="Gene3D" id="3.10.20.90">
    <property type="entry name" value="Phosphatidylinositol 3-kinase Catalytic Subunit, Chain A, domain 1"/>
    <property type="match status" value="1"/>
</dbReference>
<dbReference type="AlphaFoldDB" id="A0A7J6DP12"/>
<dbReference type="PANTHER" id="PTHR47602">
    <property type="entry name" value="F-BOX PROTEIN SKIP22"/>
    <property type="match status" value="1"/>
</dbReference>
<dbReference type="EMBL" id="JAATIQ010000764">
    <property type="protein sequence ID" value="KAF4347808.1"/>
    <property type="molecule type" value="Genomic_DNA"/>
</dbReference>
<sequence>MKLRVRSIESKQTIRIELPNASSLLQLKDAIAQSISSTTSSSSLRLSLNRNDELFASSPHDSLHSLGIASGDLIFYSIVSETPLPNSESPVTMETRSDLDVGHDGTLGAPTPLNQETQVSDIDTLADETDKVNEEGSNLQLDGGEDSFGAEDMEIEDESDGSVGSKFPESCFVRRMKRVLNQGLGEDGHDHKLMVVAVHSVLLESGFVGFDLVSGTPVYKFSGLENWKPSMAFSPQFHYTLPEILGKNEDSTSQVIERVGLKFQIMGRFVIVFGSLSSGGSGSGTYRLCLDEHKFVPSIGALSPDGDSERKVYEFWKIVKDKLVSPLLIDLCAKAGLPSPPCFMRLPSELQMKILELLPAAQIAKMGCVSKELQYLSSNNDLWKIKFKEEFGNEREAFDWKSAFAHERRKKEERRRVSSLLVRRRDPNPYPFVGGDYDRFPALVWPPGPHRPFFGRSGGVPPRRRNFSPNCNLGGFLG</sequence>
<comment type="caution">
    <text evidence="2">The sequence shown here is derived from an EMBL/GenBank/DDBJ whole genome shotgun (WGS) entry which is preliminary data.</text>
</comment>
<protein>
    <recommendedName>
        <fullName evidence="1">F-box domain-containing protein</fullName>
    </recommendedName>
</protein>
<dbReference type="SUPFAM" id="SSF81383">
    <property type="entry name" value="F-box domain"/>
    <property type="match status" value="1"/>
</dbReference>
<dbReference type="CDD" id="cd22165">
    <property type="entry name" value="F-box_AtSKIP22-like"/>
    <property type="match status" value="1"/>
</dbReference>
<keyword evidence="3" id="KW-1185">Reference proteome</keyword>
<dbReference type="Proteomes" id="UP000583929">
    <property type="component" value="Unassembled WGS sequence"/>
</dbReference>
<dbReference type="PROSITE" id="PS50181">
    <property type="entry name" value="FBOX"/>
    <property type="match status" value="1"/>
</dbReference>
<dbReference type="InterPro" id="IPR036047">
    <property type="entry name" value="F-box-like_dom_sf"/>
</dbReference>
<gene>
    <name evidence="2" type="ORF">G4B88_012921</name>
</gene>
<evidence type="ECO:0000259" key="1">
    <source>
        <dbReference type="PROSITE" id="PS50181"/>
    </source>
</evidence>